<dbReference type="RefSeq" id="WP_015396524.1">
    <property type="nucleotide sequence ID" value="NC_020294.1"/>
</dbReference>
<dbReference type="PANTHER" id="PTHR30075:SF2">
    <property type="entry name" value="GLYCINE--TRNA LIGASE, CHLOROPLASTIC_MITOCHONDRIAL 2"/>
    <property type="match status" value="1"/>
</dbReference>
<dbReference type="InterPro" id="IPR015944">
    <property type="entry name" value="Gly-tRNA-synth_bsu"/>
</dbReference>
<evidence type="ECO:0000256" key="11">
    <source>
        <dbReference type="HAMAP-Rule" id="MF_00255"/>
    </source>
</evidence>
<dbReference type="PROSITE" id="PS50861">
    <property type="entry name" value="AA_TRNA_LIGASE_II_GLYAB"/>
    <property type="match status" value="1"/>
</dbReference>
<dbReference type="GO" id="GO:0005829">
    <property type="term" value="C:cytosol"/>
    <property type="evidence" value="ECO:0007669"/>
    <property type="project" value="TreeGrafter"/>
</dbReference>
<dbReference type="AlphaFoldDB" id="M1L2Y3"/>
<dbReference type="HOGENOM" id="CLU_007220_2_2_4"/>
<organism evidence="13 14">
    <name type="scientific">Candidatus Kinetoplastidibacterium desouzai TCC079E</name>
    <dbReference type="NCBI Taxonomy" id="1208919"/>
    <lineage>
        <taxon>Bacteria</taxon>
        <taxon>Pseudomonadati</taxon>
        <taxon>Pseudomonadota</taxon>
        <taxon>Betaproteobacteria</taxon>
        <taxon>Candidatus Kinetoplastidibacterium</taxon>
    </lineage>
</organism>
<dbReference type="Proteomes" id="UP000011547">
    <property type="component" value="Chromosome"/>
</dbReference>
<comment type="subunit">
    <text evidence="3 11">Tetramer of two alpha and two beta subunits.</text>
</comment>
<sequence length="712" mass="82094">MSTQPLTIELITEELPPKKLNDIENSFKNSIYLFLKNNKVLTEDTIIQSYSTPRRLAVSFSKVLNKSPDIKKEERLMPKTIGIEENGKPTQTLLKKLKAKGLENNYQNKLKILLDGRQEFLIIENEIPGKTIEDILQEAITNTVHLLSSHYQSMRYQTQDEVSTVKFIRPARNLFVLFGTKVININALGLNATNKTIGHRFIKNIPLEIDRAHNYENFLEENGFVIPSYTKRKTYILKELEAKANEENTTLGNNTDLENLLNEVTATVEYPKIYIGSFNKSFLELPTECLILTMRLHQRYFPLFDKVTNKLTNKFLIVSNTNTNNCDNIVKGNQKVIHPRLADAKFFYDKDIQIPLIDRVTKLKNVIYHNKIGSQLDRVYRLKSISTYIANIIKIDPKMPNRAAELSKADLESLMVNEFPELQGIIGSYYAQIQGENSTVVAAIRDQYKNKFETIVSEENIISAILFIAERIENLIGMFSIKIYPTGESDQFGLRRAALGIISAFEQMEKGNIFKNKNNTEYLSISELSNMTFSLFENNNLDSSTPEKVIIFIYERYKNQLIKNFERDTIEAVLSKKPPLHQILPIITSINDFKKTSYFTDLISINKRINNFLKKSPEQLTDLNHQLLENESERLLVIEILKIENDLAELLKLGEFKKYLILVSSLTKHIEIFFEENVVMDNNELIRNNRLNILSNIKSIINNFVDISYLAT</sequence>
<dbReference type="GO" id="GO:0006426">
    <property type="term" value="P:glycyl-tRNA aminoacylation"/>
    <property type="evidence" value="ECO:0007669"/>
    <property type="project" value="UniProtKB-UniRule"/>
</dbReference>
<evidence type="ECO:0000313" key="13">
    <source>
        <dbReference type="EMBL" id="AGF47113.1"/>
    </source>
</evidence>
<keyword evidence="7 11" id="KW-0067">ATP-binding</keyword>
<dbReference type="PANTHER" id="PTHR30075">
    <property type="entry name" value="GLYCYL-TRNA SYNTHETASE"/>
    <property type="match status" value="1"/>
</dbReference>
<feature type="domain" description="DALR anticodon binding" evidence="12">
    <location>
        <begin position="607"/>
        <end position="706"/>
    </location>
</feature>
<keyword evidence="6 11" id="KW-0547">Nucleotide-binding</keyword>
<keyword evidence="8 11" id="KW-0648">Protein biosynthesis</keyword>
<dbReference type="SUPFAM" id="SSF109604">
    <property type="entry name" value="HD-domain/PDEase-like"/>
    <property type="match status" value="1"/>
</dbReference>
<keyword evidence="5 11" id="KW-0436">Ligase</keyword>
<dbReference type="Pfam" id="PF05746">
    <property type="entry name" value="DALR_1"/>
    <property type="match status" value="1"/>
</dbReference>
<dbReference type="EC" id="6.1.1.14" evidence="11"/>
<dbReference type="Pfam" id="PF02092">
    <property type="entry name" value="tRNA_synt_2f"/>
    <property type="match status" value="1"/>
</dbReference>
<dbReference type="GO" id="GO:0004820">
    <property type="term" value="F:glycine-tRNA ligase activity"/>
    <property type="evidence" value="ECO:0007669"/>
    <property type="project" value="UniProtKB-UniRule"/>
</dbReference>
<comment type="catalytic activity">
    <reaction evidence="10 11">
        <text>tRNA(Gly) + glycine + ATP = glycyl-tRNA(Gly) + AMP + diphosphate</text>
        <dbReference type="Rhea" id="RHEA:16013"/>
        <dbReference type="Rhea" id="RHEA-COMP:9664"/>
        <dbReference type="Rhea" id="RHEA-COMP:9683"/>
        <dbReference type="ChEBI" id="CHEBI:30616"/>
        <dbReference type="ChEBI" id="CHEBI:33019"/>
        <dbReference type="ChEBI" id="CHEBI:57305"/>
        <dbReference type="ChEBI" id="CHEBI:78442"/>
        <dbReference type="ChEBI" id="CHEBI:78522"/>
        <dbReference type="ChEBI" id="CHEBI:456215"/>
        <dbReference type="EC" id="6.1.1.14"/>
    </reaction>
</comment>
<keyword evidence="4 11" id="KW-0963">Cytoplasm</keyword>
<dbReference type="OrthoDB" id="9775440at2"/>
<dbReference type="GO" id="GO:0004814">
    <property type="term" value="F:arginine-tRNA ligase activity"/>
    <property type="evidence" value="ECO:0007669"/>
    <property type="project" value="InterPro"/>
</dbReference>
<dbReference type="PATRIC" id="fig|1208919.3.peg.554"/>
<evidence type="ECO:0000256" key="4">
    <source>
        <dbReference type="ARBA" id="ARBA00022490"/>
    </source>
</evidence>
<keyword evidence="9 11" id="KW-0030">Aminoacyl-tRNA synthetase</keyword>
<dbReference type="EMBL" id="CP003803">
    <property type="protein sequence ID" value="AGF47113.1"/>
    <property type="molecule type" value="Genomic_DNA"/>
</dbReference>
<dbReference type="KEGG" id="kde:CDSE_0868"/>
<evidence type="ECO:0000256" key="3">
    <source>
        <dbReference type="ARBA" id="ARBA00011209"/>
    </source>
</evidence>
<evidence type="ECO:0000259" key="12">
    <source>
        <dbReference type="Pfam" id="PF05746"/>
    </source>
</evidence>
<name>M1L2Y3_9PROT</name>
<evidence type="ECO:0000256" key="1">
    <source>
        <dbReference type="ARBA" id="ARBA00004496"/>
    </source>
</evidence>
<dbReference type="PRINTS" id="PR01045">
    <property type="entry name" value="TRNASYNTHGB"/>
</dbReference>
<evidence type="ECO:0000256" key="8">
    <source>
        <dbReference type="ARBA" id="ARBA00022917"/>
    </source>
</evidence>
<evidence type="ECO:0000313" key="14">
    <source>
        <dbReference type="Proteomes" id="UP000011547"/>
    </source>
</evidence>
<evidence type="ECO:0000256" key="10">
    <source>
        <dbReference type="ARBA" id="ARBA00047937"/>
    </source>
</evidence>
<evidence type="ECO:0000256" key="7">
    <source>
        <dbReference type="ARBA" id="ARBA00022840"/>
    </source>
</evidence>
<protein>
    <recommendedName>
        <fullName evidence="11">Glycine--tRNA ligase beta subunit</fullName>
        <ecNumber evidence="11">6.1.1.14</ecNumber>
    </recommendedName>
    <alternativeName>
        <fullName evidence="11">Glycyl-tRNA synthetase beta subunit</fullName>
        <shortName evidence="11">GlyRS</shortName>
    </alternativeName>
</protein>
<dbReference type="eggNOG" id="COG0751">
    <property type="taxonomic scope" value="Bacteria"/>
</dbReference>
<proteinExistence type="inferred from homology"/>
<evidence type="ECO:0000256" key="6">
    <source>
        <dbReference type="ARBA" id="ARBA00022741"/>
    </source>
</evidence>
<reference evidence="13 14" key="1">
    <citation type="journal article" date="2013" name="Genome Biol. Evol.">
        <title>Genome evolution and phylogenomic analysis of candidatus kinetoplastibacterium, the betaproteobacterial endosymbionts of strigomonas and angomonas.</title>
        <authorList>
            <person name="Alves J.M."/>
            <person name="Serrano M.G."/>
            <person name="Maia da Silva F."/>
            <person name="Voegtly L.J."/>
            <person name="Matveyev A.V."/>
            <person name="Teixeira M.M."/>
            <person name="Camargo E.P."/>
            <person name="Buck G.A."/>
        </authorList>
    </citation>
    <scope>NUCLEOTIDE SEQUENCE [LARGE SCALE GENOMIC DNA]</scope>
    <source>
        <strain evidence="13 14">TCC079E</strain>
    </source>
</reference>
<evidence type="ECO:0000256" key="2">
    <source>
        <dbReference type="ARBA" id="ARBA00008226"/>
    </source>
</evidence>
<accession>M1L2Y3</accession>
<evidence type="ECO:0000256" key="9">
    <source>
        <dbReference type="ARBA" id="ARBA00023146"/>
    </source>
</evidence>
<comment type="similarity">
    <text evidence="2 11">Belongs to the class-II aminoacyl-tRNA synthetase family.</text>
</comment>
<dbReference type="InterPro" id="IPR006194">
    <property type="entry name" value="Gly-tRNA-synth_heterodimer"/>
</dbReference>
<evidence type="ECO:0000256" key="5">
    <source>
        <dbReference type="ARBA" id="ARBA00022598"/>
    </source>
</evidence>
<dbReference type="InterPro" id="IPR008909">
    <property type="entry name" value="DALR_anticod-bd"/>
</dbReference>
<keyword evidence="14" id="KW-1185">Reference proteome</keyword>
<dbReference type="NCBIfam" id="TIGR00211">
    <property type="entry name" value="glyS"/>
    <property type="match status" value="1"/>
</dbReference>
<dbReference type="GO" id="GO:0005524">
    <property type="term" value="F:ATP binding"/>
    <property type="evidence" value="ECO:0007669"/>
    <property type="project" value="UniProtKB-UniRule"/>
</dbReference>
<dbReference type="STRING" id="1208919.CDSE_0868"/>
<comment type="subcellular location">
    <subcellularLocation>
        <location evidence="1 11">Cytoplasm</location>
    </subcellularLocation>
</comment>
<gene>
    <name evidence="11" type="primary">glyS</name>
    <name evidence="13" type="ORF">CDSE_0868</name>
</gene>
<dbReference type="HAMAP" id="MF_00255">
    <property type="entry name" value="Gly_tRNA_synth_beta"/>
    <property type="match status" value="1"/>
</dbReference>
<dbReference type="GO" id="GO:0006420">
    <property type="term" value="P:arginyl-tRNA aminoacylation"/>
    <property type="evidence" value="ECO:0007669"/>
    <property type="project" value="InterPro"/>
</dbReference>